<evidence type="ECO:0000256" key="1">
    <source>
        <dbReference type="SAM" id="MobiDB-lite"/>
    </source>
</evidence>
<evidence type="ECO:0008006" key="4">
    <source>
        <dbReference type="Google" id="ProtNLM"/>
    </source>
</evidence>
<accession>A0A841Q6P7</accession>
<evidence type="ECO:0000313" key="3">
    <source>
        <dbReference type="Proteomes" id="UP000581688"/>
    </source>
</evidence>
<dbReference type="Proteomes" id="UP000581688">
    <property type="component" value="Unassembled WGS sequence"/>
</dbReference>
<dbReference type="NCBIfam" id="NF033232">
    <property type="entry name" value="small_YtzI"/>
    <property type="match status" value="1"/>
</dbReference>
<sequence length="52" mass="5739">MFWLLVCIAIVLAVLGLSLMAISKGYSYQHKIDPLPGDEDNTEEENKTGEKG</sequence>
<proteinExistence type="predicted"/>
<reference evidence="2 3" key="1">
    <citation type="submission" date="2020-08" db="EMBL/GenBank/DDBJ databases">
        <title>Genomic Encyclopedia of Type Strains, Phase IV (KMG-IV): sequencing the most valuable type-strain genomes for metagenomic binning, comparative biology and taxonomic classification.</title>
        <authorList>
            <person name="Goeker M."/>
        </authorList>
    </citation>
    <scope>NUCLEOTIDE SEQUENCE [LARGE SCALE GENOMIC DNA]</scope>
    <source>
        <strain evidence="2 3">DSM 19612</strain>
    </source>
</reference>
<organism evidence="2 3">
    <name type="scientific">Salirhabdus euzebyi</name>
    <dbReference type="NCBI Taxonomy" id="394506"/>
    <lineage>
        <taxon>Bacteria</taxon>
        <taxon>Bacillati</taxon>
        <taxon>Bacillota</taxon>
        <taxon>Bacilli</taxon>
        <taxon>Bacillales</taxon>
        <taxon>Bacillaceae</taxon>
        <taxon>Salirhabdus</taxon>
    </lineage>
</organism>
<dbReference type="EMBL" id="JACHGH010000007">
    <property type="protein sequence ID" value="MBB6454081.1"/>
    <property type="molecule type" value="Genomic_DNA"/>
</dbReference>
<protein>
    <recommendedName>
        <fullName evidence="4">YtzI protein</fullName>
    </recommendedName>
</protein>
<dbReference type="InterPro" id="IPR047753">
    <property type="entry name" value="YtzI-like"/>
</dbReference>
<evidence type="ECO:0000313" key="2">
    <source>
        <dbReference type="EMBL" id="MBB6454081.1"/>
    </source>
</evidence>
<dbReference type="RefSeq" id="WP_174496815.1">
    <property type="nucleotide sequence ID" value="NZ_CADDWK010000009.1"/>
</dbReference>
<keyword evidence="3" id="KW-1185">Reference proteome</keyword>
<feature type="region of interest" description="Disordered" evidence="1">
    <location>
        <begin position="32"/>
        <end position="52"/>
    </location>
</feature>
<name>A0A841Q6P7_9BACI</name>
<dbReference type="AlphaFoldDB" id="A0A841Q6P7"/>
<gene>
    <name evidence="2" type="ORF">HNQ94_002532</name>
</gene>
<comment type="caution">
    <text evidence="2">The sequence shown here is derived from an EMBL/GenBank/DDBJ whole genome shotgun (WGS) entry which is preliminary data.</text>
</comment>